<dbReference type="EMBL" id="CP036273">
    <property type="protein sequence ID" value="QDU23163.1"/>
    <property type="molecule type" value="Genomic_DNA"/>
</dbReference>
<accession>A0A517Y083</accession>
<gene>
    <name evidence="2" type="ORF">ETAA1_51550</name>
</gene>
<evidence type="ECO:0000313" key="3">
    <source>
        <dbReference type="Proteomes" id="UP000319576"/>
    </source>
</evidence>
<evidence type="ECO:0000256" key="1">
    <source>
        <dbReference type="SAM" id="MobiDB-lite"/>
    </source>
</evidence>
<keyword evidence="3" id="KW-1185">Reference proteome</keyword>
<protein>
    <submittedName>
        <fullName evidence="2">Uncharacterized protein</fullName>
    </submittedName>
</protein>
<name>A0A517Y083_9BACT</name>
<evidence type="ECO:0000313" key="2">
    <source>
        <dbReference type="EMBL" id="QDU23163.1"/>
    </source>
</evidence>
<reference evidence="2 3" key="1">
    <citation type="submission" date="2019-02" db="EMBL/GenBank/DDBJ databases">
        <title>Deep-cultivation of Planctomycetes and their phenomic and genomic characterization uncovers novel biology.</title>
        <authorList>
            <person name="Wiegand S."/>
            <person name="Jogler M."/>
            <person name="Boedeker C."/>
            <person name="Pinto D."/>
            <person name="Vollmers J."/>
            <person name="Rivas-Marin E."/>
            <person name="Kohn T."/>
            <person name="Peeters S.H."/>
            <person name="Heuer A."/>
            <person name="Rast P."/>
            <person name="Oberbeckmann S."/>
            <person name="Bunk B."/>
            <person name="Jeske O."/>
            <person name="Meyerdierks A."/>
            <person name="Storesund J.E."/>
            <person name="Kallscheuer N."/>
            <person name="Luecker S."/>
            <person name="Lage O.M."/>
            <person name="Pohl T."/>
            <person name="Merkel B.J."/>
            <person name="Hornburger P."/>
            <person name="Mueller R.-W."/>
            <person name="Bruemmer F."/>
            <person name="Labrenz M."/>
            <person name="Spormann A.M."/>
            <person name="Op den Camp H."/>
            <person name="Overmann J."/>
            <person name="Amann R."/>
            <person name="Jetten M.S.M."/>
            <person name="Mascher T."/>
            <person name="Medema M.H."/>
            <person name="Devos D.P."/>
            <person name="Kaster A.-K."/>
            <person name="Ovreas L."/>
            <person name="Rohde M."/>
            <person name="Galperin M.Y."/>
            <person name="Jogler C."/>
        </authorList>
    </citation>
    <scope>NUCLEOTIDE SEQUENCE [LARGE SCALE GENOMIC DNA]</scope>
    <source>
        <strain evidence="2 3">ETA_A1</strain>
    </source>
</reference>
<organism evidence="2 3">
    <name type="scientific">Urbifossiella limnaea</name>
    <dbReference type="NCBI Taxonomy" id="2528023"/>
    <lineage>
        <taxon>Bacteria</taxon>
        <taxon>Pseudomonadati</taxon>
        <taxon>Planctomycetota</taxon>
        <taxon>Planctomycetia</taxon>
        <taxon>Gemmatales</taxon>
        <taxon>Gemmataceae</taxon>
        <taxon>Urbifossiella</taxon>
    </lineage>
</organism>
<proteinExistence type="predicted"/>
<dbReference type="RefSeq" id="WP_145243261.1">
    <property type="nucleotide sequence ID" value="NZ_CP036273.1"/>
</dbReference>
<dbReference type="AlphaFoldDB" id="A0A517Y083"/>
<sequence length="77" mass="8308">MSITITDPALIAQLREAGSAELTDPDGNVIGTFAVEGLGMLPPGVKSPFTDEERAEMRKERSGRPLKDILRDLEARG</sequence>
<feature type="region of interest" description="Disordered" evidence="1">
    <location>
        <begin position="54"/>
        <end position="77"/>
    </location>
</feature>
<dbReference type="KEGG" id="uli:ETAA1_51550"/>
<dbReference type="Proteomes" id="UP000319576">
    <property type="component" value="Chromosome"/>
</dbReference>